<keyword evidence="2" id="KW-1185">Reference proteome</keyword>
<dbReference type="RefSeq" id="WP_344487705.1">
    <property type="nucleotide sequence ID" value="NZ_BAAAQX010000029.1"/>
</dbReference>
<gene>
    <name evidence="1" type="ORF">GCM10009850_083010</name>
</gene>
<dbReference type="Proteomes" id="UP001499843">
    <property type="component" value="Unassembled WGS sequence"/>
</dbReference>
<reference evidence="1 2" key="1">
    <citation type="journal article" date="2019" name="Int. J. Syst. Evol. Microbiol.">
        <title>The Global Catalogue of Microorganisms (GCM) 10K type strain sequencing project: providing services to taxonomists for standard genome sequencing and annotation.</title>
        <authorList>
            <consortium name="The Broad Institute Genomics Platform"/>
            <consortium name="The Broad Institute Genome Sequencing Center for Infectious Disease"/>
            <person name="Wu L."/>
            <person name="Ma J."/>
        </authorList>
    </citation>
    <scope>NUCLEOTIDE SEQUENCE [LARGE SCALE GENOMIC DNA]</scope>
    <source>
        <strain evidence="1 2">JCM 16114</strain>
    </source>
</reference>
<evidence type="ECO:0000313" key="2">
    <source>
        <dbReference type="Proteomes" id="UP001499843"/>
    </source>
</evidence>
<protein>
    <submittedName>
        <fullName evidence="1">Uncharacterized protein</fullName>
    </submittedName>
</protein>
<proteinExistence type="predicted"/>
<comment type="caution">
    <text evidence="1">The sequence shown here is derived from an EMBL/GenBank/DDBJ whole genome shotgun (WGS) entry which is preliminary data.</text>
</comment>
<sequence length="46" mass="4999">MWDVAMGRSLRVLGDDGTRVDVVAATPDGALRVWELDWELSVAGLV</sequence>
<dbReference type="EMBL" id="BAAAQX010000029">
    <property type="protein sequence ID" value="GAA2212839.1"/>
    <property type="molecule type" value="Genomic_DNA"/>
</dbReference>
<accession>A0ABN3CTQ4</accession>
<name>A0ABN3CTQ4_9ACTN</name>
<evidence type="ECO:0000313" key="1">
    <source>
        <dbReference type="EMBL" id="GAA2212839.1"/>
    </source>
</evidence>
<organism evidence="1 2">
    <name type="scientific">Nonomuraea monospora</name>
    <dbReference type="NCBI Taxonomy" id="568818"/>
    <lineage>
        <taxon>Bacteria</taxon>
        <taxon>Bacillati</taxon>
        <taxon>Actinomycetota</taxon>
        <taxon>Actinomycetes</taxon>
        <taxon>Streptosporangiales</taxon>
        <taxon>Streptosporangiaceae</taxon>
        <taxon>Nonomuraea</taxon>
    </lineage>
</organism>